<dbReference type="CDD" id="cd01408">
    <property type="entry name" value="SIRT1"/>
    <property type="match status" value="1"/>
</dbReference>
<feature type="binding site" evidence="7">
    <location>
        <begin position="211"/>
        <end position="212"/>
    </location>
    <ligand>
        <name>NAD(+)</name>
        <dbReference type="ChEBI" id="CHEBI:57540"/>
    </ligand>
</feature>
<evidence type="ECO:0000256" key="8">
    <source>
        <dbReference type="PIRSR" id="PIRSR037938-3"/>
    </source>
</evidence>
<evidence type="ECO:0000256" key="6">
    <source>
        <dbReference type="PIRSR" id="PIRSR037938-1"/>
    </source>
</evidence>
<feature type="region of interest" description="Disordered" evidence="10">
    <location>
        <begin position="345"/>
        <end position="442"/>
    </location>
</feature>
<dbReference type="GO" id="GO:0046872">
    <property type="term" value="F:metal ion binding"/>
    <property type="evidence" value="ECO:0007669"/>
    <property type="project" value="UniProtKB-KW"/>
</dbReference>
<name>A0AAE8MV53_9PEZI</name>
<feature type="compositionally biased region" description="Basic and acidic residues" evidence="10">
    <location>
        <begin position="407"/>
        <end position="427"/>
    </location>
</feature>
<dbReference type="InterPro" id="IPR003000">
    <property type="entry name" value="Sirtuin"/>
</dbReference>
<proteinExistence type="inferred from homology"/>
<sequence>MGVEKSSPSTLEDRSLDAVASLIKNGRARRIVVLTGAGISTSAGIPDFRSPETGLYANLERLNLPHPEAVFDIAFFRENPEPFYVLAKELYPGNFHPTVSHAFISLLAKKNLLHKLFTQNIDCLERAAGVPSDKIIEAHGSFATQRCIECMDSFPDDLMKKHVEDGRVPKCLRCKGLVKPDIVFFGQGLPMEFSLNSFRLTEADLVLIIGTSLSVYPFAALPELCLPRTPRVLFNLEKVGNLGSRADDVLELGGCDNGIRKLAQKIGWLDELNDLWKATVGEEEVKKQLKRQGMLGEEFEEEEAGVIEAITAGLEGIELKGEGESPSSGDGKLGETAEVCEEHDKEALKGVEPEGLVTQAERKGGPSEALQHHLEAHLHQKAATLAVKSADGTDEAETQDAITQQGRTEDKASEGKNPDKKAPKNESQDENQDETSNGKEKL</sequence>
<feature type="binding site" evidence="7">
    <location>
        <begin position="47"/>
        <end position="49"/>
    </location>
    <ligand>
        <name>NAD(+)</name>
        <dbReference type="ChEBI" id="CHEBI:57540"/>
    </ligand>
</feature>
<evidence type="ECO:0000256" key="7">
    <source>
        <dbReference type="PIRSR" id="PIRSR037938-2"/>
    </source>
</evidence>
<reference evidence="12" key="1">
    <citation type="submission" date="2018-03" db="EMBL/GenBank/DDBJ databases">
        <authorList>
            <person name="Guldener U."/>
        </authorList>
    </citation>
    <scope>NUCLEOTIDE SEQUENCE</scope>
</reference>
<dbReference type="InterPro" id="IPR026590">
    <property type="entry name" value="Ssirtuin_cat_dom"/>
</dbReference>
<dbReference type="Pfam" id="PF02146">
    <property type="entry name" value="SIR2"/>
    <property type="match status" value="1"/>
</dbReference>
<feature type="domain" description="Deacetylase sirtuin-type" evidence="11">
    <location>
        <begin position="9"/>
        <end position="269"/>
    </location>
</feature>
<dbReference type="Gene3D" id="3.40.50.1220">
    <property type="entry name" value="TPP-binding domain"/>
    <property type="match status" value="1"/>
</dbReference>
<feature type="binding site" evidence="8 9">
    <location>
        <position position="147"/>
    </location>
    <ligand>
        <name>Zn(2+)</name>
        <dbReference type="ChEBI" id="CHEBI:29105"/>
    </ligand>
</feature>
<dbReference type="InterPro" id="IPR029035">
    <property type="entry name" value="DHS-like_NAD/FAD-binding_dom"/>
</dbReference>
<dbReference type="Proteomes" id="UP001187682">
    <property type="component" value="Unassembled WGS sequence"/>
</dbReference>
<evidence type="ECO:0000256" key="3">
    <source>
        <dbReference type="ARBA" id="ARBA00022723"/>
    </source>
</evidence>
<evidence type="ECO:0000256" key="1">
    <source>
        <dbReference type="ARBA" id="ARBA00006924"/>
    </source>
</evidence>
<feature type="binding site" evidence="7">
    <location>
        <begin position="235"/>
        <end position="237"/>
    </location>
    <ligand>
        <name>NAD(+)</name>
        <dbReference type="ChEBI" id="CHEBI:57540"/>
    </ligand>
</feature>
<evidence type="ECO:0000313" key="12">
    <source>
        <dbReference type="EMBL" id="SPN99987.1"/>
    </source>
</evidence>
<evidence type="ECO:0000256" key="2">
    <source>
        <dbReference type="ARBA" id="ARBA00022679"/>
    </source>
</evidence>
<dbReference type="GO" id="GO:0005634">
    <property type="term" value="C:nucleus"/>
    <property type="evidence" value="ECO:0007669"/>
    <property type="project" value="TreeGrafter"/>
</dbReference>
<evidence type="ECO:0000259" key="11">
    <source>
        <dbReference type="PROSITE" id="PS50305"/>
    </source>
</evidence>
<comment type="similarity">
    <text evidence="1">Belongs to the sirtuin family. Class I subfamily.</text>
</comment>
<keyword evidence="2" id="KW-0808">Transferase</keyword>
<gene>
    <name evidence="12" type="ORF">DNG_02839</name>
</gene>
<evidence type="ECO:0000256" key="10">
    <source>
        <dbReference type="SAM" id="MobiDB-lite"/>
    </source>
</evidence>
<keyword evidence="5 7" id="KW-0520">NAD</keyword>
<dbReference type="PROSITE" id="PS50305">
    <property type="entry name" value="SIRTUIN"/>
    <property type="match status" value="1"/>
</dbReference>
<keyword evidence="4 8" id="KW-0862">Zinc</keyword>
<feature type="binding site" evidence="8 9">
    <location>
        <position position="150"/>
    </location>
    <ligand>
        <name>Zn(2+)</name>
        <dbReference type="ChEBI" id="CHEBI:29105"/>
    </ligand>
</feature>
<dbReference type="Gene3D" id="3.30.1600.10">
    <property type="entry name" value="SIR2/SIRT2 'Small Domain"/>
    <property type="match status" value="1"/>
</dbReference>
<evidence type="ECO:0000313" key="13">
    <source>
        <dbReference type="Proteomes" id="UP001187682"/>
    </source>
</evidence>
<feature type="compositionally biased region" description="Basic and acidic residues" evidence="10">
    <location>
        <begin position="360"/>
        <end position="378"/>
    </location>
</feature>
<evidence type="ECO:0000256" key="9">
    <source>
        <dbReference type="PROSITE-ProRule" id="PRU00236"/>
    </source>
</evidence>
<dbReference type="SUPFAM" id="SSF52467">
    <property type="entry name" value="DHS-like NAD/FAD-binding domain"/>
    <property type="match status" value="1"/>
</dbReference>
<dbReference type="InterPro" id="IPR050134">
    <property type="entry name" value="NAD-dep_sirtuin_deacylases"/>
</dbReference>
<dbReference type="PANTHER" id="PTHR11085">
    <property type="entry name" value="NAD-DEPENDENT PROTEIN DEACYLASE SIRTUIN-5, MITOCHONDRIAL-RELATED"/>
    <property type="match status" value="1"/>
</dbReference>
<dbReference type="GO" id="GO:0017136">
    <property type="term" value="F:histone deacetylase activity, NAD-dependent"/>
    <property type="evidence" value="ECO:0007669"/>
    <property type="project" value="InterPro"/>
</dbReference>
<feature type="binding site" evidence="8 9">
    <location>
        <position position="171"/>
    </location>
    <ligand>
        <name>Zn(2+)</name>
        <dbReference type="ChEBI" id="CHEBI:29105"/>
    </ligand>
</feature>
<accession>A0AAE8MV53</accession>
<dbReference type="GO" id="GO:0070403">
    <property type="term" value="F:NAD+ binding"/>
    <property type="evidence" value="ECO:0007669"/>
    <property type="project" value="InterPro"/>
</dbReference>
<dbReference type="PANTHER" id="PTHR11085:SF6">
    <property type="entry name" value="NAD-DEPENDENT PROTEIN DEACETYLASE SIRTUIN-2"/>
    <property type="match status" value="1"/>
</dbReference>
<feature type="binding site" evidence="7">
    <location>
        <begin position="37"/>
        <end position="41"/>
    </location>
    <ligand>
        <name>NAD(+)</name>
        <dbReference type="ChEBI" id="CHEBI:57540"/>
    </ligand>
</feature>
<dbReference type="EMBL" id="ONZQ02000003">
    <property type="protein sequence ID" value="SPN99987.1"/>
    <property type="molecule type" value="Genomic_DNA"/>
</dbReference>
<dbReference type="AlphaFoldDB" id="A0AAE8MV53"/>
<evidence type="ECO:0000256" key="4">
    <source>
        <dbReference type="ARBA" id="ARBA00022833"/>
    </source>
</evidence>
<keyword evidence="3 8" id="KW-0479">Metal-binding</keyword>
<feature type="binding site" evidence="8 9">
    <location>
        <position position="174"/>
    </location>
    <ligand>
        <name>Zn(2+)</name>
        <dbReference type="ChEBI" id="CHEBI:29105"/>
    </ligand>
</feature>
<evidence type="ECO:0000256" key="5">
    <source>
        <dbReference type="ARBA" id="ARBA00023027"/>
    </source>
</evidence>
<protein>
    <submittedName>
        <fullName evidence="12">Related to NAD-dependent histone deacetylase</fullName>
    </submittedName>
</protein>
<organism evidence="12 13">
    <name type="scientific">Cephalotrichum gorgonifer</name>
    <dbReference type="NCBI Taxonomy" id="2041049"/>
    <lineage>
        <taxon>Eukaryota</taxon>
        <taxon>Fungi</taxon>
        <taxon>Dikarya</taxon>
        <taxon>Ascomycota</taxon>
        <taxon>Pezizomycotina</taxon>
        <taxon>Sordariomycetes</taxon>
        <taxon>Hypocreomycetidae</taxon>
        <taxon>Microascales</taxon>
        <taxon>Microascaceae</taxon>
        <taxon>Cephalotrichum</taxon>
    </lineage>
</organism>
<comment type="caution">
    <text evidence="12">The sequence shown here is derived from an EMBL/GenBank/DDBJ whole genome shotgun (WGS) entry which is preliminary data.</text>
</comment>
<keyword evidence="13" id="KW-1185">Reference proteome</keyword>
<dbReference type="InterPro" id="IPR026591">
    <property type="entry name" value="Sirtuin_cat_small_dom_sf"/>
</dbReference>
<comment type="cofactor">
    <cofactor evidence="8">
        <name>Zn(2+)</name>
        <dbReference type="ChEBI" id="CHEBI:29105"/>
    </cofactor>
    <text evidence="8">Binds 1 zinc ion per subunit.</text>
</comment>
<feature type="binding site" evidence="7">
    <location>
        <begin position="119"/>
        <end position="122"/>
    </location>
    <ligand>
        <name>NAD(+)</name>
        <dbReference type="ChEBI" id="CHEBI:57540"/>
    </ligand>
</feature>
<feature type="binding site" evidence="7">
    <location>
        <position position="255"/>
    </location>
    <ligand>
        <name>NAD(+)</name>
        <dbReference type="ChEBI" id="CHEBI:57540"/>
    </ligand>
</feature>
<feature type="active site" description="Proton acceptor" evidence="6 9">
    <location>
        <position position="139"/>
    </location>
</feature>